<dbReference type="Proteomes" id="UP000295547">
    <property type="component" value="Unassembled WGS sequence"/>
</dbReference>
<keyword evidence="2" id="KW-1185">Reference proteome</keyword>
<dbReference type="EMBL" id="SMBJ01000004">
    <property type="protein sequence ID" value="TCU26405.1"/>
    <property type="molecule type" value="Genomic_DNA"/>
</dbReference>
<accession>A0A4V2VBW3</accession>
<dbReference type="AlphaFoldDB" id="A0A4V2VBW3"/>
<name>A0A4V2VBW3_9HYPH</name>
<evidence type="ECO:0000313" key="2">
    <source>
        <dbReference type="Proteomes" id="UP000295547"/>
    </source>
</evidence>
<proteinExistence type="predicted"/>
<sequence>MNMVSWSNVRSSGRRYPGPRQRIRLRKLHVVRNAASECEANVRTITIGARHPHGEIPVNQCHAWPAVRPYWDRDFR</sequence>
<evidence type="ECO:0000313" key="1">
    <source>
        <dbReference type="EMBL" id="TCU26405.1"/>
    </source>
</evidence>
<organism evidence="1 2">
    <name type="scientific">Rhizobium azibense</name>
    <dbReference type="NCBI Taxonomy" id="1136135"/>
    <lineage>
        <taxon>Bacteria</taxon>
        <taxon>Pseudomonadati</taxon>
        <taxon>Pseudomonadota</taxon>
        <taxon>Alphaproteobacteria</taxon>
        <taxon>Hyphomicrobiales</taxon>
        <taxon>Rhizobiaceae</taxon>
        <taxon>Rhizobium/Agrobacterium group</taxon>
        <taxon>Rhizobium</taxon>
    </lineage>
</organism>
<gene>
    <name evidence="1" type="ORF">EV130_10411</name>
</gene>
<reference evidence="1 2" key="1">
    <citation type="submission" date="2019-03" db="EMBL/GenBank/DDBJ databases">
        <title>Genomic Encyclopedia of Type Strains, Phase IV (KMG-V): Genome sequencing to study the core and pangenomes of soil and plant-associated prokaryotes.</title>
        <authorList>
            <person name="Whitman W."/>
        </authorList>
    </citation>
    <scope>NUCLEOTIDE SEQUENCE [LARGE SCALE GENOMIC DNA]</scope>
    <source>
        <strain evidence="1 2">Gr42</strain>
    </source>
</reference>
<comment type="caution">
    <text evidence="1">The sequence shown here is derived from an EMBL/GenBank/DDBJ whole genome shotgun (WGS) entry which is preliminary data.</text>
</comment>
<protein>
    <submittedName>
        <fullName evidence="1">Uncharacterized protein</fullName>
    </submittedName>
</protein>